<dbReference type="SMART" id="SM00490">
    <property type="entry name" value="HELICc"/>
    <property type="match status" value="1"/>
</dbReference>
<feature type="domain" description="Helicase ATP-binding" evidence="19">
    <location>
        <begin position="29"/>
        <end position="198"/>
    </location>
</feature>
<dbReference type="Pfam" id="PF00570">
    <property type="entry name" value="HRDC"/>
    <property type="match status" value="1"/>
</dbReference>
<evidence type="ECO:0000256" key="3">
    <source>
        <dbReference type="ARBA" id="ARBA00005446"/>
    </source>
</evidence>
<dbReference type="NCBIfam" id="TIGR00614">
    <property type="entry name" value="recQ_fam"/>
    <property type="match status" value="1"/>
</dbReference>
<keyword evidence="11" id="KW-0238">DNA-binding</keyword>
<gene>
    <name evidence="21" type="ORF">BO222_09210</name>
</gene>
<comment type="cofactor">
    <cofactor evidence="2">
        <name>Zn(2+)</name>
        <dbReference type="ChEBI" id="CHEBI:29105"/>
    </cofactor>
</comment>
<keyword evidence="12" id="KW-0233">DNA recombination</keyword>
<dbReference type="CDD" id="cd17920">
    <property type="entry name" value="DEXHc_RecQ"/>
    <property type="match status" value="1"/>
</dbReference>
<evidence type="ECO:0000256" key="11">
    <source>
        <dbReference type="ARBA" id="ARBA00023125"/>
    </source>
</evidence>
<dbReference type="GO" id="GO:0005737">
    <property type="term" value="C:cytoplasm"/>
    <property type="evidence" value="ECO:0007669"/>
    <property type="project" value="TreeGrafter"/>
</dbReference>
<dbReference type="AlphaFoldDB" id="A0A1U7NEH3"/>
<dbReference type="GO" id="GO:0043590">
    <property type="term" value="C:bacterial nucleoid"/>
    <property type="evidence" value="ECO:0007669"/>
    <property type="project" value="TreeGrafter"/>
</dbReference>
<dbReference type="Pfam" id="PF00270">
    <property type="entry name" value="DEAD"/>
    <property type="match status" value="1"/>
</dbReference>
<keyword evidence="7" id="KW-0378">Hydrolase</keyword>
<dbReference type="NCBIfam" id="TIGR01389">
    <property type="entry name" value="recQ"/>
    <property type="match status" value="1"/>
</dbReference>
<dbReference type="RefSeq" id="WP_075820436.1">
    <property type="nucleotide sequence ID" value="NZ_CAPNHH010000101.1"/>
</dbReference>
<evidence type="ECO:0000256" key="14">
    <source>
        <dbReference type="ARBA" id="ARBA00023235"/>
    </source>
</evidence>
<dbReference type="SMART" id="SM00341">
    <property type="entry name" value="HRDC"/>
    <property type="match status" value="1"/>
</dbReference>
<dbReference type="Gene3D" id="1.10.150.80">
    <property type="entry name" value="HRDC domain"/>
    <property type="match status" value="1"/>
</dbReference>
<evidence type="ECO:0000259" key="18">
    <source>
        <dbReference type="PROSITE" id="PS50967"/>
    </source>
</evidence>
<comment type="caution">
    <text evidence="21">The sequence shown here is derived from an EMBL/GenBank/DDBJ whole genome shotgun (WGS) entry which is preliminary data.</text>
</comment>
<keyword evidence="8 21" id="KW-0347">Helicase</keyword>
<dbReference type="InterPro" id="IPR036388">
    <property type="entry name" value="WH-like_DNA-bd_sf"/>
</dbReference>
<dbReference type="Gene3D" id="3.40.50.300">
    <property type="entry name" value="P-loop containing nucleotide triphosphate hydrolases"/>
    <property type="match status" value="2"/>
</dbReference>
<dbReference type="EMBL" id="MPJW01000183">
    <property type="protein sequence ID" value="OLU38008.1"/>
    <property type="molecule type" value="Genomic_DNA"/>
</dbReference>
<dbReference type="SUPFAM" id="SSF46785">
    <property type="entry name" value="Winged helix' DNA-binding domain"/>
    <property type="match status" value="1"/>
</dbReference>
<evidence type="ECO:0000256" key="16">
    <source>
        <dbReference type="NCBIfam" id="TIGR01389"/>
    </source>
</evidence>
<evidence type="ECO:0000256" key="15">
    <source>
        <dbReference type="ARBA" id="ARBA00034617"/>
    </source>
</evidence>
<feature type="domain" description="HRDC" evidence="18">
    <location>
        <begin position="537"/>
        <end position="617"/>
    </location>
</feature>
<dbReference type="InterPro" id="IPR011545">
    <property type="entry name" value="DEAD/DEAH_box_helicase_dom"/>
</dbReference>
<dbReference type="InterPro" id="IPR027417">
    <property type="entry name" value="P-loop_NTPase"/>
</dbReference>
<evidence type="ECO:0000313" key="21">
    <source>
        <dbReference type="EMBL" id="OLU38008.1"/>
    </source>
</evidence>
<evidence type="ECO:0000256" key="2">
    <source>
        <dbReference type="ARBA" id="ARBA00001947"/>
    </source>
</evidence>
<comment type="similarity">
    <text evidence="3">Belongs to the helicase family. RecQ subfamily.</text>
</comment>
<dbReference type="InterPro" id="IPR044876">
    <property type="entry name" value="HRDC_dom_sf"/>
</dbReference>
<keyword evidence="10" id="KW-0067">ATP-binding</keyword>
<accession>A0A1U7NEH3</accession>
<dbReference type="PROSITE" id="PS51194">
    <property type="entry name" value="HELICASE_CTER"/>
    <property type="match status" value="1"/>
</dbReference>
<dbReference type="GO" id="GO:0006310">
    <property type="term" value="P:DNA recombination"/>
    <property type="evidence" value="ECO:0007669"/>
    <property type="project" value="UniProtKB-UniRule"/>
</dbReference>
<keyword evidence="13" id="KW-0234">DNA repair</keyword>
<dbReference type="PANTHER" id="PTHR13710">
    <property type="entry name" value="DNA HELICASE RECQ FAMILY MEMBER"/>
    <property type="match status" value="1"/>
</dbReference>
<dbReference type="FunFam" id="3.40.50.300:FF:001389">
    <property type="entry name" value="ATP-dependent DNA helicase RecQ"/>
    <property type="match status" value="1"/>
</dbReference>
<keyword evidence="5" id="KW-0547">Nucleotide-binding</keyword>
<dbReference type="Pfam" id="PF00271">
    <property type="entry name" value="Helicase_C"/>
    <property type="match status" value="1"/>
</dbReference>
<evidence type="ECO:0000259" key="20">
    <source>
        <dbReference type="PROSITE" id="PS51194"/>
    </source>
</evidence>
<dbReference type="Proteomes" id="UP000186341">
    <property type="component" value="Unassembled WGS sequence"/>
</dbReference>
<evidence type="ECO:0000256" key="7">
    <source>
        <dbReference type="ARBA" id="ARBA00022801"/>
    </source>
</evidence>
<dbReference type="GO" id="GO:0006281">
    <property type="term" value="P:DNA repair"/>
    <property type="evidence" value="ECO:0007669"/>
    <property type="project" value="UniProtKB-KW"/>
</dbReference>
<evidence type="ECO:0000256" key="8">
    <source>
        <dbReference type="ARBA" id="ARBA00022806"/>
    </source>
</evidence>
<evidence type="ECO:0000256" key="10">
    <source>
        <dbReference type="ARBA" id="ARBA00022840"/>
    </source>
</evidence>
<dbReference type="SMART" id="SM00956">
    <property type="entry name" value="RQC"/>
    <property type="match status" value="1"/>
</dbReference>
<dbReference type="InterPro" id="IPR004589">
    <property type="entry name" value="DNA_helicase_ATP-dep_RecQ"/>
</dbReference>
<evidence type="ECO:0000256" key="12">
    <source>
        <dbReference type="ARBA" id="ARBA00023172"/>
    </source>
</evidence>
<comment type="cofactor">
    <cofactor evidence="1">
        <name>Mg(2+)</name>
        <dbReference type="ChEBI" id="CHEBI:18420"/>
    </cofactor>
</comment>
<evidence type="ECO:0000256" key="1">
    <source>
        <dbReference type="ARBA" id="ARBA00001946"/>
    </source>
</evidence>
<sequence>MDFNTNAPANLLKKYFGYDSFRPGQLPLIESILNRKDVLAIMPTGGGKSICYQIPALMFEGVTLVISPLISLMHDQVTSLVSSGIPAAYLNSSLTLPQYRTALARAGAGRYKIIYVAPERLLTPAFADLCRKIKISMVAVDEAHCISSWGQNFRPAYLSIAQFLTTLPERPVVAAFTATATYRVRDDIVDQLKLKSPVIQTSGFDRPNLYFDVQHPKDKMQALWNFVSHHQSECGIVYCITRAQTEEVAEYLNSRGIRSAAYHAGLSDSQRLQTQEDFIYDRIQVIAATNAFGMGIDKSNVRFVVHYSMPQSMENYYQEAGRAGRDGLPSWCLLLYGSKDYQTNRFLIEQNQKYQKDGMSQEQIDQVLGMDLVRLSKMRNYCFTEECLRTYILQYFGEKVIGQCENCSHCERGYREQNVSGLGKIFFEALTTLPTNYGVSILKEYFHGSKTKRITQRGLDQRNHFGVLNYMTTEDIGEYLELFCAEGYLQRSLDSFQTLKATSSLSDAIAKDEPIIIHRLLSKQASQKARKDLSEFNDSEKELFELLRKGRMFLAIKNKVPPYIIFNDRTLRQMAIMKPANEEEMSKVSGVGAQKLEKYGEYFLTIIKDWQKDHQQNQKSDSSNNSVSVSDSANDSKAAEHSSGEILSLHLHEDTF</sequence>
<feature type="compositionally biased region" description="Low complexity" evidence="17">
    <location>
        <begin position="619"/>
        <end position="636"/>
    </location>
</feature>
<dbReference type="GO" id="GO:0003677">
    <property type="term" value="F:DNA binding"/>
    <property type="evidence" value="ECO:0007669"/>
    <property type="project" value="UniProtKB-KW"/>
</dbReference>
<dbReference type="OrthoDB" id="9763310at2"/>
<dbReference type="GO" id="GO:0030894">
    <property type="term" value="C:replisome"/>
    <property type="evidence" value="ECO:0007669"/>
    <property type="project" value="TreeGrafter"/>
</dbReference>
<dbReference type="InterPro" id="IPR014001">
    <property type="entry name" value="Helicase_ATP-bd"/>
</dbReference>
<dbReference type="InterPro" id="IPR032284">
    <property type="entry name" value="RecQ_Zn-bd"/>
</dbReference>
<protein>
    <recommendedName>
        <fullName evidence="16">DNA helicase RecQ</fullName>
        <ecNumber evidence="16">5.6.2.4</ecNumber>
    </recommendedName>
</protein>
<dbReference type="InterPro" id="IPR010997">
    <property type="entry name" value="HRDC-like_sf"/>
</dbReference>
<dbReference type="Pfam" id="PF09382">
    <property type="entry name" value="RQC"/>
    <property type="match status" value="1"/>
</dbReference>
<dbReference type="InterPro" id="IPR018982">
    <property type="entry name" value="RQC_domain"/>
</dbReference>
<dbReference type="Gene3D" id="1.10.10.10">
    <property type="entry name" value="Winged helix-like DNA-binding domain superfamily/Winged helix DNA-binding domain"/>
    <property type="match status" value="1"/>
</dbReference>
<keyword evidence="9" id="KW-0862">Zinc</keyword>
<dbReference type="PANTHER" id="PTHR13710:SF105">
    <property type="entry name" value="ATP-DEPENDENT DNA HELICASE Q1"/>
    <property type="match status" value="1"/>
</dbReference>
<reference evidence="21 22" key="1">
    <citation type="submission" date="2016-11" db="EMBL/GenBank/DDBJ databases">
        <title>Description of two novel members of the family Erysipelotrichaceae: Ileibacterium lipovorans gen. nov., sp. nov. and Dubosiella newyorkensis, gen. nov., sp. nov.</title>
        <authorList>
            <person name="Cox L.M."/>
            <person name="Sohn J."/>
            <person name="Tyrrell K.L."/>
            <person name="Citron D.M."/>
            <person name="Lawson P.A."/>
            <person name="Patel N.B."/>
            <person name="Iizumi T."/>
            <person name="Perez-Perez G.I."/>
            <person name="Goldstein E.J."/>
            <person name="Blaser M.J."/>
        </authorList>
    </citation>
    <scope>NUCLEOTIDE SEQUENCE [LARGE SCALE GENOMIC DNA]</scope>
    <source>
        <strain evidence="21 22">NYU-BL-A3</strain>
    </source>
</reference>
<keyword evidence="6" id="KW-0227">DNA damage</keyword>
<dbReference type="InterPro" id="IPR002121">
    <property type="entry name" value="HRDC_dom"/>
</dbReference>
<keyword evidence="4" id="KW-0479">Metal-binding</keyword>
<dbReference type="SUPFAM" id="SSF52540">
    <property type="entry name" value="P-loop containing nucleoside triphosphate hydrolases"/>
    <property type="match status" value="1"/>
</dbReference>
<dbReference type="InterPro" id="IPR001650">
    <property type="entry name" value="Helicase_C-like"/>
</dbReference>
<dbReference type="GO" id="GO:0009432">
    <property type="term" value="P:SOS response"/>
    <property type="evidence" value="ECO:0007669"/>
    <property type="project" value="UniProtKB-UniRule"/>
</dbReference>
<dbReference type="InterPro" id="IPR036390">
    <property type="entry name" value="WH_DNA-bd_sf"/>
</dbReference>
<dbReference type="CDD" id="cd18794">
    <property type="entry name" value="SF2_C_RecQ"/>
    <property type="match status" value="1"/>
</dbReference>
<dbReference type="EC" id="5.6.2.4" evidence="16"/>
<dbReference type="SMART" id="SM00487">
    <property type="entry name" value="DEXDc"/>
    <property type="match status" value="1"/>
</dbReference>
<keyword evidence="22" id="KW-1185">Reference proteome</keyword>
<proteinExistence type="inferred from homology"/>
<dbReference type="PROSITE" id="PS51192">
    <property type="entry name" value="HELICASE_ATP_BIND_1"/>
    <property type="match status" value="1"/>
</dbReference>
<evidence type="ECO:0000256" key="13">
    <source>
        <dbReference type="ARBA" id="ARBA00023204"/>
    </source>
</evidence>
<feature type="domain" description="Helicase C-terminal" evidence="20">
    <location>
        <begin position="219"/>
        <end position="367"/>
    </location>
</feature>
<evidence type="ECO:0000259" key="19">
    <source>
        <dbReference type="PROSITE" id="PS51192"/>
    </source>
</evidence>
<dbReference type="SUPFAM" id="SSF47819">
    <property type="entry name" value="HRDC-like"/>
    <property type="match status" value="1"/>
</dbReference>
<evidence type="ECO:0000313" key="22">
    <source>
        <dbReference type="Proteomes" id="UP000186341"/>
    </source>
</evidence>
<dbReference type="Pfam" id="PF16124">
    <property type="entry name" value="RecQ_Zn_bind"/>
    <property type="match status" value="1"/>
</dbReference>
<dbReference type="PROSITE" id="PS50967">
    <property type="entry name" value="HRDC"/>
    <property type="match status" value="1"/>
</dbReference>
<evidence type="ECO:0000256" key="9">
    <source>
        <dbReference type="ARBA" id="ARBA00022833"/>
    </source>
</evidence>
<evidence type="ECO:0000256" key="17">
    <source>
        <dbReference type="SAM" id="MobiDB-lite"/>
    </source>
</evidence>
<dbReference type="GO" id="GO:0046872">
    <property type="term" value="F:metal ion binding"/>
    <property type="evidence" value="ECO:0007669"/>
    <property type="project" value="UniProtKB-KW"/>
</dbReference>
<dbReference type="GO" id="GO:0005524">
    <property type="term" value="F:ATP binding"/>
    <property type="evidence" value="ECO:0007669"/>
    <property type="project" value="UniProtKB-KW"/>
</dbReference>
<keyword evidence="14" id="KW-0413">Isomerase</keyword>
<dbReference type="GO" id="GO:0016787">
    <property type="term" value="F:hydrolase activity"/>
    <property type="evidence" value="ECO:0007669"/>
    <property type="project" value="UniProtKB-KW"/>
</dbReference>
<dbReference type="InterPro" id="IPR006293">
    <property type="entry name" value="DNA_helicase_ATP-dep_RecQ_bac"/>
</dbReference>
<comment type="catalytic activity">
    <reaction evidence="15">
        <text>Couples ATP hydrolysis with the unwinding of duplex DNA by translocating in the 3'-5' direction.</text>
        <dbReference type="EC" id="5.6.2.4"/>
    </reaction>
</comment>
<feature type="region of interest" description="Disordered" evidence="17">
    <location>
        <begin position="614"/>
        <end position="645"/>
    </location>
</feature>
<evidence type="ECO:0000256" key="4">
    <source>
        <dbReference type="ARBA" id="ARBA00022723"/>
    </source>
</evidence>
<name>A0A1U7NEH3_9FIRM</name>
<dbReference type="GO" id="GO:0006260">
    <property type="term" value="P:DNA replication"/>
    <property type="evidence" value="ECO:0007669"/>
    <property type="project" value="InterPro"/>
</dbReference>
<organism evidence="21 22">
    <name type="scientific">Ileibacterium valens</name>
    <dbReference type="NCBI Taxonomy" id="1862668"/>
    <lineage>
        <taxon>Bacteria</taxon>
        <taxon>Bacillati</taxon>
        <taxon>Bacillota</taxon>
        <taxon>Erysipelotrichia</taxon>
        <taxon>Erysipelotrichales</taxon>
        <taxon>Erysipelotrichaceae</taxon>
        <taxon>Ileibacterium</taxon>
    </lineage>
</organism>
<dbReference type="GeneID" id="82203341"/>
<dbReference type="GO" id="GO:0009378">
    <property type="term" value="F:four-way junction helicase activity"/>
    <property type="evidence" value="ECO:0007669"/>
    <property type="project" value="TreeGrafter"/>
</dbReference>
<dbReference type="FunFam" id="3.40.50.300:FF:000156">
    <property type="entry name" value="ATP-dependent DNA helicase recQ"/>
    <property type="match status" value="1"/>
</dbReference>
<evidence type="ECO:0000256" key="6">
    <source>
        <dbReference type="ARBA" id="ARBA00022763"/>
    </source>
</evidence>
<evidence type="ECO:0000256" key="5">
    <source>
        <dbReference type="ARBA" id="ARBA00022741"/>
    </source>
</evidence>
<dbReference type="GO" id="GO:0043138">
    <property type="term" value="F:3'-5' DNA helicase activity"/>
    <property type="evidence" value="ECO:0007669"/>
    <property type="project" value="UniProtKB-EC"/>
</dbReference>